<dbReference type="EMBL" id="WOWK01000035">
    <property type="protein sequence ID" value="KAF0325612.1"/>
    <property type="molecule type" value="Genomic_DNA"/>
</dbReference>
<name>A0A8H3ZS69_9PEZI</name>
<gene>
    <name evidence="2" type="ORF">GQ607_007054</name>
</gene>
<accession>A0A8H3ZS69</accession>
<feature type="transmembrane region" description="Helical" evidence="1">
    <location>
        <begin position="77"/>
        <end position="101"/>
    </location>
</feature>
<keyword evidence="1" id="KW-0472">Membrane</keyword>
<dbReference type="OrthoDB" id="10387663at2759"/>
<feature type="transmembrane region" description="Helical" evidence="1">
    <location>
        <begin position="51"/>
        <end position="71"/>
    </location>
</feature>
<evidence type="ECO:0000313" key="2">
    <source>
        <dbReference type="EMBL" id="KAF0325612.1"/>
    </source>
</evidence>
<feature type="transmembrane region" description="Helical" evidence="1">
    <location>
        <begin position="6"/>
        <end position="30"/>
    </location>
</feature>
<dbReference type="AlphaFoldDB" id="A0A8H3ZS69"/>
<comment type="caution">
    <text evidence="2">The sequence shown here is derived from an EMBL/GenBank/DDBJ whole genome shotgun (WGS) entry which is preliminary data.</text>
</comment>
<sequence length="186" mass="20287">MEEGEKAVLLFLAGLVAVITAITSIIVATVELYEDMSQPKPRFPRNPLRRLFCWLFIASTFGPSMIIYYALFLGLVLIAASVAFVVTVVGLPILCVLRAILEPSLGHRPFAILDIPSNDGSTKDERKGNKIIPGPRDWPAVYTEQAVSFSIWISGGFLEGTRSTDVEEALLDVKEDTADSPSCVEA</sequence>
<dbReference type="Proteomes" id="UP000434172">
    <property type="component" value="Unassembled WGS sequence"/>
</dbReference>
<evidence type="ECO:0000313" key="3">
    <source>
        <dbReference type="Proteomes" id="UP000434172"/>
    </source>
</evidence>
<keyword evidence="1" id="KW-0812">Transmembrane</keyword>
<keyword evidence="3" id="KW-1185">Reference proteome</keyword>
<evidence type="ECO:0000256" key="1">
    <source>
        <dbReference type="SAM" id="Phobius"/>
    </source>
</evidence>
<reference evidence="2 3" key="1">
    <citation type="submission" date="2019-12" db="EMBL/GenBank/DDBJ databases">
        <title>A genome sequence resource for the geographically widespread anthracnose pathogen Colletotrichum asianum.</title>
        <authorList>
            <person name="Meng Y."/>
        </authorList>
    </citation>
    <scope>NUCLEOTIDE SEQUENCE [LARGE SCALE GENOMIC DNA]</scope>
    <source>
        <strain evidence="2 3">ICMP 18580</strain>
    </source>
</reference>
<organism evidence="2 3">
    <name type="scientific">Colletotrichum asianum</name>
    <dbReference type="NCBI Taxonomy" id="702518"/>
    <lineage>
        <taxon>Eukaryota</taxon>
        <taxon>Fungi</taxon>
        <taxon>Dikarya</taxon>
        <taxon>Ascomycota</taxon>
        <taxon>Pezizomycotina</taxon>
        <taxon>Sordariomycetes</taxon>
        <taxon>Hypocreomycetidae</taxon>
        <taxon>Glomerellales</taxon>
        <taxon>Glomerellaceae</taxon>
        <taxon>Colletotrichum</taxon>
        <taxon>Colletotrichum gloeosporioides species complex</taxon>
    </lineage>
</organism>
<protein>
    <submittedName>
        <fullName evidence="2">Uncharacterized protein</fullName>
    </submittedName>
</protein>
<proteinExistence type="predicted"/>
<keyword evidence="1" id="KW-1133">Transmembrane helix</keyword>